<dbReference type="EMBL" id="GDHC01008594">
    <property type="protein sequence ID" value="JAQ10035.1"/>
    <property type="molecule type" value="Transcribed_RNA"/>
</dbReference>
<feature type="region of interest" description="Disordered" evidence="1">
    <location>
        <begin position="198"/>
        <end position="227"/>
    </location>
</feature>
<dbReference type="InterPro" id="IPR009072">
    <property type="entry name" value="Histone-fold"/>
</dbReference>
<organism evidence="2">
    <name type="scientific">Lygus hesperus</name>
    <name type="common">Western plant bug</name>
    <dbReference type="NCBI Taxonomy" id="30085"/>
    <lineage>
        <taxon>Eukaryota</taxon>
        <taxon>Metazoa</taxon>
        <taxon>Ecdysozoa</taxon>
        <taxon>Arthropoda</taxon>
        <taxon>Hexapoda</taxon>
        <taxon>Insecta</taxon>
        <taxon>Pterygota</taxon>
        <taxon>Neoptera</taxon>
        <taxon>Paraneoptera</taxon>
        <taxon>Hemiptera</taxon>
        <taxon>Heteroptera</taxon>
        <taxon>Panheteroptera</taxon>
        <taxon>Cimicomorpha</taxon>
        <taxon>Miridae</taxon>
        <taxon>Mirini</taxon>
        <taxon>Lygus</taxon>
    </lineage>
</organism>
<dbReference type="SUPFAM" id="SSF47113">
    <property type="entry name" value="Histone-fold"/>
    <property type="match status" value="1"/>
</dbReference>
<accession>A0A146LSB5</accession>
<sequence length="304" mass="32849">QQQQQQQTSSPPTTSTLVNTKDGAHSTGHTSHSSTAPSTAPTHTKTLETTIDPVLLCLHEQFKQEINSILVDRMNREKDIVHNIPIQKVRSLVQLIPGINFLSTESSSLLSCIGEQFIIYFSKRLLTSILDKKKRIITEDDMCRVVRSDPYLQFLRPCLKNTLPTRTNFDMSVNEVETSARNLKLLQTINATLHSHGVHVLAPPNPRKSTSSKRSRARRESVPGCDVPTATAASLTVTSQSCDAQGTAAAAVERESTGSPDPVRNATSPLCTPVSDGTLSASANPVADSIGVDCTAATPQTPTV</sequence>
<reference evidence="2" key="1">
    <citation type="journal article" date="2016" name="Gigascience">
        <title>De novo construction of an expanded transcriptome assembly for the western tarnished plant bug, Lygus hesperus.</title>
        <authorList>
            <person name="Tassone E.E."/>
            <person name="Geib S.M."/>
            <person name="Hall B."/>
            <person name="Fabrick J.A."/>
            <person name="Brent C.S."/>
            <person name="Hull J.J."/>
        </authorList>
    </citation>
    <scope>NUCLEOTIDE SEQUENCE</scope>
</reference>
<protein>
    <recommendedName>
        <fullName evidence="3">Transcription factor CBF/NF-Y/archaeal histone domain-containing protein</fullName>
    </recommendedName>
</protein>
<feature type="region of interest" description="Disordered" evidence="1">
    <location>
        <begin position="1"/>
        <end position="43"/>
    </location>
</feature>
<dbReference type="Gene3D" id="1.10.20.10">
    <property type="entry name" value="Histone, subunit A"/>
    <property type="match status" value="1"/>
</dbReference>
<gene>
    <name evidence="2" type="ORF">g.1415</name>
</gene>
<evidence type="ECO:0008006" key="3">
    <source>
        <dbReference type="Google" id="ProtNLM"/>
    </source>
</evidence>
<dbReference type="GO" id="GO:0046982">
    <property type="term" value="F:protein heterodimerization activity"/>
    <property type="evidence" value="ECO:0007669"/>
    <property type="project" value="InterPro"/>
</dbReference>
<feature type="region of interest" description="Disordered" evidence="1">
    <location>
        <begin position="246"/>
        <end position="276"/>
    </location>
</feature>
<proteinExistence type="predicted"/>
<feature type="compositionally biased region" description="Low complexity" evidence="1">
    <location>
        <begin position="1"/>
        <end position="16"/>
    </location>
</feature>
<feature type="compositionally biased region" description="Polar residues" evidence="1">
    <location>
        <begin position="265"/>
        <end position="276"/>
    </location>
</feature>
<dbReference type="AlphaFoldDB" id="A0A146LSB5"/>
<evidence type="ECO:0000313" key="2">
    <source>
        <dbReference type="EMBL" id="JAQ10035.1"/>
    </source>
</evidence>
<feature type="non-terminal residue" evidence="2">
    <location>
        <position position="1"/>
    </location>
</feature>
<evidence type="ECO:0000256" key="1">
    <source>
        <dbReference type="SAM" id="MobiDB-lite"/>
    </source>
</evidence>
<feature type="compositionally biased region" description="Low complexity" evidence="1">
    <location>
        <begin position="25"/>
        <end position="43"/>
    </location>
</feature>
<name>A0A146LSB5_LYGHE</name>